<dbReference type="Gene3D" id="3.50.80.10">
    <property type="entry name" value="D-tyrosyl-tRNA(Tyr) deacylase"/>
    <property type="match status" value="1"/>
</dbReference>
<proteinExistence type="predicted"/>
<gene>
    <name evidence="2" type="ORF">S06H3_11437</name>
</gene>
<dbReference type="Pfam" id="PF08915">
    <property type="entry name" value="tRNA-Thr_ED"/>
    <property type="match status" value="1"/>
</dbReference>
<dbReference type="GO" id="GO:0008270">
    <property type="term" value="F:zinc ion binding"/>
    <property type="evidence" value="ECO:0007669"/>
    <property type="project" value="InterPro"/>
</dbReference>
<feature type="domain" description="Threonyl-tRNA synthetase editing" evidence="1">
    <location>
        <begin position="1"/>
        <end position="93"/>
    </location>
</feature>
<feature type="non-terminal residue" evidence="2">
    <location>
        <position position="93"/>
    </location>
</feature>
<protein>
    <recommendedName>
        <fullName evidence="1">Threonyl-tRNA synthetase editing domain-containing protein</fullName>
    </recommendedName>
</protein>
<organism evidence="2">
    <name type="scientific">marine sediment metagenome</name>
    <dbReference type="NCBI Taxonomy" id="412755"/>
    <lineage>
        <taxon>unclassified sequences</taxon>
        <taxon>metagenomes</taxon>
        <taxon>ecological metagenomes</taxon>
    </lineage>
</organism>
<sequence>MRVLLIHSDFLEFEVKQRTPVAEEVPAEQRSGRLEEVLVVFTAAEEEDGSNIEGVSKNAAREIAEVARKVEAKRVALYPYAHLSSSLAPPKVA</sequence>
<evidence type="ECO:0000313" key="2">
    <source>
        <dbReference type="EMBL" id="GAI15978.1"/>
    </source>
</evidence>
<evidence type="ECO:0000259" key="1">
    <source>
        <dbReference type="Pfam" id="PF08915"/>
    </source>
</evidence>
<dbReference type="InterPro" id="IPR023509">
    <property type="entry name" value="DTD-like_sf"/>
</dbReference>
<dbReference type="GO" id="GO:0005524">
    <property type="term" value="F:ATP binding"/>
    <property type="evidence" value="ECO:0007669"/>
    <property type="project" value="InterPro"/>
</dbReference>
<dbReference type="EMBL" id="BARV01005540">
    <property type="protein sequence ID" value="GAI15978.1"/>
    <property type="molecule type" value="Genomic_DNA"/>
</dbReference>
<comment type="caution">
    <text evidence="2">The sequence shown here is derived from an EMBL/GenBank/DDBJ whole genome shotgun (WGS) entry which is preliminary data.</text>
</comment>
<name>X1LA98_9ZZZZ</name>
<dbReference type="GO" id="GO:0004829">
    <property type="term" value="F:threonine-tRNA ligase activity"/>
    <property type="evidence" value="ECO:0007669"/>
    <property type="project" value="InterPro"/>
</dbReference>
<accession>X1LA98</accession>
<dbReference type="GO" id="GO:0005737">
    <property type="term" value="C:cytoplasm"/>
    <property type="evidence" value="ECO:0007669"/>
    <property type="project" value="InterPro"/>
</dbReference>
<dbReference type="AlphaFoldDB" id="X1LA98"/>
<dbReference type="InterPro" id="IPR015011">
    <property type="entry name" value="Threonyl-tRNA_syn_edit_dom_arc"/>
</dbReference>
<reference evidence="2" key="1">
    <citation type="journal article" date="2014" name="Front. Microbiol.">
        <title>High frequency of phylogenetically diverse reductive dehalogenase-homologous genes in deep subseafloor sedimentary metagenomes.</title>
        <authorList>
            <person name="Kawai M."/>
            <person name="Futagami T."/>
            <person name="Toyoda A."/>
            <person name="Takaki Y."/>
            <person name="Nishi S."/>
            <person name="Hori S."/>
            <person name="Arai W."/>
            <person name="Tsubouchi T."/>
            <person name="Morono Y."/>
            <person name="Uchiyama I."/>
            <person name="Ito T."/>
            <person name="Fujiyama A."/>
            <person name="Inagaki F."/>
            <person name="Takami H."/>
        </authorList>
    </citation>
    <scope>NUCLEOTIDE SEQUENCE</scope>
    <source>
        <strain evidence="2">Expedition CK06-06</strain>
    </source>
</reference>